<sequence>MVPFDLPLLQNRFNISFEACTNKEAKESIALDSEEHFVYLLKRFGEGLNTSNRSVIGSLFIKRYGALIAGGLYLWTHHQIGIDMSVEKVKITVNGSGLNFHIADPTQFNPVKSIHDPNRKNDLYIGHLLSENVHPVFANTVHLTGIRESNLWATLSYLLAYWKKEWIKQAESSDNRKHIENVFRAMSEQNKPEWFPGKAANPIISRFRSVDDPLHEGQHILLRAKCCLNYRLPGEDRYCYTCPLISDEKRIEKYLAAHASEQKPIPAQGKP</sequence>
<proteinExistence type="predicted"/>
<keyword evidence="3" id="KW-1185">Reference proteome</keyword>
<dbReference type="AlphaFoldDB" id="A0A368VMK7"/>
<evidence type="ECO:0000259" key="1">
    <source>
        <dbReference type="Pfam" id="PF11575"/>
    </source>
</evidence>
<gene>
    <name evidence="2" type="ORF">DFP97_11874</name>
</gene>
<reference evidence="2 3" key="1">
    <citation type="submission" date="2018-07" db="EMBL/GenBank/DDBJ databases">
        <title>Genomic Encyclopedia of Type Strains, Phase III (KMG-III): the genomes of soil and plant-associated and newly described type strains.</title>
        <authorList>
            <person name="Whitman W."/>
        </authorList>
    </citation>
    <scope>NUCLEOTIDE SEQUENCE [LARGE SCALE GENOMIC DNA]</scope>
    <source>
        <strain evidence="2 3">CECT 7506</strain>
    </source>
</reference>
<evidence type="ECO:0000313" key="3">
    <source>
        <dbReference type="Proteomes" id="UP000252415"/>
    </source>
</evidence>
<dbReference type="GO" id="GO:0051537">
    <property type="term" value="F:2 iron, 2 sulfur cluster binding"/>
    <property type="evidence" value="ECO:0007669"/>
    <property type="project" value="InterPro"/>
</dbReference>
<name>A0A368VMK7_9BACL</name>
<dbReference type="InterPro" id="IPR024726">
    <property type="entry name" value="FhuF_C"/>
</dbReference>
<accession>A0A368VMK7</accession>
<dbReference type="OrthoDB" id="2819999at2"/>
<dbReference type="EMBL" id="QPJD01000018">
    <property type="protein sequence ID" value="RCW42245.1"/>
    <property type="molecule type" value="Genomic_DNA"/>
</dbReference>
<dbReference type="Pfam" id="PF11575">
    <property type="entry name" value="FhuF_C"/>
    <property type="match status" value="1"/>
</dbReference>
<evidence type="ECO:0000313" key="2">
    <source>
        <dbReference type="EMBL" id="RCW42245.1"/>
    </source>
</evidence>
<dbReference type="Proteomes" id="UP000252415">
    <property type="component" value="Unassembled WGS sequence"/>
</dbReference>
<comment type="caution">
    <text evidence="2">The sequence shown here is derived from an EMBL/GenBank/DDBJ whole genome shotgun (WGS) entry which is preliminary data.</text>
</comment>
<dbReference type="RefSeq" id="WP_114383217.1">
    <property type="nucleotide sequence ID" value="NZ_QPJD01000018.1"/>
</dbReference>
<feature type="domain" description="Ferric siderophore reductase C-terminal" evidence="1">
    <location>
        <begin position="223"/>
        <end position="244"/>
    </location>
</feature>
<protein>
    <submittedName>
        <fullName evidence="2">Ferric iron reductase protein FhuF</fullName>
    </submittedName>
</protein>
<organism evidence="2 3">
    <name type="scientific">Paenibacillus prosopidis</name>
    <dbReference type="NCBI Taxonomy" id="630520"/>
    <lineage>
        <taxon>Bacteria</taxon>
        <taxon>Bacillati</taxon>
        <taxon>Bacillota</taxon>
        <taxon>Bacilli</taxon>
        <taxon>Bacillales</taxon>
        <taxon>Paenibacillaceae</taxon>
        <taxon>Paenibacillus</taxon>
    </lineage>
</organism>